<organism evidence="1 2">
    <name type="scientific">Nonomuraea glycinis</name>
    <dbReference type="NCBI Taxonomy" id="2047744"/>
    <lineage>
        <taxon>Bacteria</taxon>
        <taxon>Bacillati</taxon>
        <taxon>Actinomycetota</taxon>
        <taxon>Actinomycetes</taxon>
        <taxon>Streptosporangiales</taxon>
        <taxon>Streptosporangiaceae</taxon>
        <taxon>Nonomuraea</taxon>
    </lineage>
</organism>
<reference evidence="1" key="2">
    <citation type="submission" date="2020-09" db="EMBL/GenBank/DDBJ databases">
        <authorList>
            <person name="Sun Q."/>
            <person name="Zhou Y."/>
        </authorList>
    </citation>
    <scope>NUCLEOTIDE SEQUENCE</scope>
    <source>
        <strain evidence="1">CGMCC 4.7430</strain>
    </source>
</reference>
<dbReference type="AlphaFoldDB" id="A0A918A684"/>
<dbReference type="EMBL" id="BMNK01000005">
    <property type="protein sequence ID" value="GGP07574.1"/>
    <property type="molecule type" value="Genomic_DNA"/>
</dbReference>
<protein>
    <submittedName>
        <fullName evidence="1">Uncharacterized protein</fullName>
    </submittedName>
</protein>
<evidence type="ECO:0000313" key="1">
    <source>
        <dbReference type="EMBL" id="GGP07574.1"/>
    </source>
</evidence>
<sequence>MRRVPAGAAGFIAGRAARFFRGAKPVPLAGLVRDSRRSGGFSWSPTTGRPPARGYMVATTGRTAQFPESILDDPDVAARAIDRYLRDNRDVFENRKNIYLGCWIEDGKMWLEPSMNLPRRKTAIKLARETDQIAIYDVKSRDYIGTGGAGGFLEEA</sequence>
<comment type="caution">
    <text evidence="1">The sequence shown here is derived from an EMBL/GenBank/DDBJ whole genome shotgun (WGS) entry which is preliminary data.</text>
</comment>
<dbReference type="Proteomes" id="UP000660745">
    <property type="component" value="Unassembled WGS sequence"/>
</dbReference>
<reference evidence="1" key="1">
    <citation type="journal article" date="2014" name="Int. J. Syst. Evol. Microbiol.">
        <title>Complete genome sequence of Corynebacterium casei LMG S-19264T (=DSM 44701T), isolated from a smear-ripened cheese.</title>
        <authorList>
            <consortium name="US DOE Joint Genome Institute (JGI-PGF)"/>
            <person name="Walter F."/>
            <person name="Albersmeier A."/>
            <person name="Kalinowski J."/>
            <person name="Ruckert C."/>
        </authorList>
    </citation>
    <scope>NUCLEOTIDE SEQUENCE</scope>
    <source>
        <strain evidence="1">CGMCC 4.7430</strain>
    </source>
</reference>
<dbReference type="RefSeq" id="WP_189139751.1">
    <property type="nucleotide sequence ID" value="NZ_BMNK01000005.1"/>
</dbReference>
<proteinExistence type="predicted"/>
<accession>A0A918A684</accession>
<name>A0A918A684_9ACTN</name>
<keyword evidence="2" id="KW-1185">Reference proteome</keyword>
<evidence type="ECO:0000313" key="2">
    <source>
        <dbReference type="Proteomes" id="UP000660745"/>
    </source>
</evidence>
<gene>
    <name evidence="1" type="ORF">GCM10012278_35890</name>
</gene>